<evidence type="ECO:0000259" key="2">
    <source>
        <dbReference type="Pfam" id="PF13847"/>
    </source>
</evidence>
<keyword evidence="1" id="KW-0175">Coiled coil</keyword>
<dbReference type="PANTHER" id="PTHR43861:SF6">
    <property type="entry name" value="METHYLTRANSFERASE TYPE 11"/>
    <property type="match status" value="1"/>
</dbReference>
<dbReference type="CDD" id="cd02440">
    <property type="entry name" value="AdoMet_MTases"/>
    <property type="match status" value="1"/>
</dbReference>
<gene>
    <name evidence="3" type="ORF">JOC58_000440</name>
</gene>
<dbReference type="Proteomes" id="UP001185028">
    <property type="component" value="Unassembled WGS sequence"/>
</dbReference>
<dbReference type="EMBL" id="JAVDQH010000002">
    <property type="protein sequence ID" value="MDR6242556.1"/>
    <property type="molecule type" value="Genomic_DNA"/>
</dbReference>
<feature type="domain" description="Methyltransferase" evidence="2">
    <location>
        <begin position="34"/>
        <end position="140"/>
    </location>
</feature>
<dbReference type="InterPro" id="IPR029063">
    <property type="entry name" value="SAM-dependent_MTases_sf"/>
</dbReference>
<dbReference type="Pfam" id="PF13847">
    <property type="entry name" value="Methyltransf_31"/>
    <property type="match status" value="1"/>
</dbReference>
<protein>
    <submittedName>
        <fullName evidence="3">SAM-dependent methyltransferase</fullName>
    </submittedName>
</protein>
<organism evidence="3 4">
    <name type="scientific">Paenibacillus hunanensis</name>
    <dbReference type="NCBI Taxonomy" id="539262"/>
    <lineage>
        <taxon>Bacteria</taxon>
        <taxon>Bacillati</taxon>
        <taxon>Bacillota</taxon>
        <taxon>Bacilli</taxon>
        <taxon>Bacillales</taxon>
        <taxon>Paenibacillaceae</taxon>
        <taxon>Paenibacillus</taxon>
    </lineage>
</organism>
<sequence>MFIERLEFDNSKAYSAIESAIHMGRYQAVRELCKGKRVLDIACGEGYGSYAMAHYWGAEEVIGVDISQKAIESAKLHFSASNITFICGEADEVMSGWAADRFDLIVSFETIEHIEKSQQFLQELKRLSTPNGMIFISCPNDHWYYPSPEQSNPYHIRKYTFDEFKMLTENILGSSTNYMLGLPISGFCNIDLNSNLINEEDKSMVTMFEMDQEPISLLLPATVNPTPENCSYFLGVWNYGEDKQVKNSLSVHPTSMDHTDYKAVLYLRGEVERLQSASNLENKNNLHSQELLKDATEQSKHLTSSLLEHQDKIKQLESDIEHLIRVNETKTKELETILSSKSWKITSPLRKIMRNLK</sequence>
<keyword evidence="3" id="KW-0489">Methyltransferase</keyword>
<dbReference type="GO" id="GO:0008168">
    <property type="term" value="F:methyltransferase activity"/>
    <property type="evidence" value="ECO:0007669"/>
    <property type="project" value="UniProtKB-KW"/>
</dbReference>
<keyword evidence="3" id="KW-0808">Transferase</keyword>
<evidence type="ECO:0000256" key="1">
    <source>
        <dbReference type="SAM" id="Coils"/>
    </source>
</evidence>
<accession>A0ABU1ITL6</accession>
<dbReference type="InterPro" id="IPR025714">
    <property type="entry name" value="Methyltranfer_dom"/>
</dbReference>
<name>A0ABU1ITL6_9BACL</name>
<comment type="caution">
    <text evidence="3">The sequence shown here is derived from an EMBL/GenBank/DDBJ whole genome shotgun (WGS) entry which is preliminary data.</text>
</comment>
<feature type="coiled-coil region" evidence="1">
    <location>
        <begin position="306"/>
        <end position="333"/>
    </location>
</feature>
<evidence type="ECO:0000313" key="3">
    <source>
        <dbReference type="EMBL" id="MDR6242556.1"/>
    </source>
</evidence>
<keyword evidence="4" id="KW-1185">Reference proteome</keyword>
<evidence type="ECO:0000313" key="4">
    <source>
        <dbReference type="Proteomes" id="UP001185028"/>
    </source>
</evidence>
<dbReference type="SUPFAM" id="SSF53335">
    <property type="entry name" value="S-adenosyl-L-methionine-dependent methyltransferases"/>
    <property type="match status" value="1"/>
</dbReference>
<proteinExistence type="predicted"/>
<dbReference type="GO" id="GO:0032259">
    <property type="term" value="P:methylation"/>
    <property type="evidence" value="ECO:0007669"/>
    <property type="project" value="UniProtKB-KW"/>
</dbReference>
<dbReference type="PANTHER" id="PTHR43861">
    <property type="entry name" value="TRANS-ACONITATE 2-METHYLTRANSFERASE-RELATED"/>
    <property type="match status" value="1"/>
</dbReference>
<dbReference type="Gene3D" id="3.40.50.150">
    <property type="entry name" value="Vaccinia Virus protein VP39"/>
    <property type="match status" value="1"/>
</dbReference>
<dbReference type="RefSeq" id="WP_188774076.1">
    <property type="nucleotide sequence ID" value="NZ_BMMB01000002.1"/>
</dbReference>
<reference evidence="3 4" key="1">
    <citation type="submission" date="2023-07" db="EMBL/GenBank/DDBJ databases">
        <title>Genomic Encyclopedia of Type Strains, Phase IV (KMG-IV): sequencing the most valuable type-strain genomes for metagenomic binning, comparative biology and taxonomic classification.</title>
        <authorList>
            <person name="Goeker M."/>
        </authorList>
    </citation>
    <scope>NUCLEOTIDE SEQUENCE [LARGE SCALE GENOMIC DNA]</scope>
    <source>
        <strain evidence="3 4">DSM 22170</strain>
    </source>
</reference>